<dbReference type="Proteomes" id="UP000318288">
    <property type="component" value="Unassembled WGS sequence"/>
</dbReference>
<dbReference type="GO" id="GO:0016874">
    <property type="term" value="F:ligase activity"/>
    <property type="evidence" value="ECO:0007669"/>
    <property type="project" value="UniProtKB-KW"/>
</dbReference>
<dbReference type="EMBL" id="SJPW01000005">
    <property type="protein sequence ID" value="TWU50974.1"/>
    <property type="molecule type" value="Genomic_DNA"/>
</dbReference>
<protein>
    <submittedName>
        <fullName evidence="6">Long-chain-fatty-acid--AMP ligase FadD29</fullName>
        <ecNumber evidence="6">6.2.1.-</ecNumber>
    </submittedName>
</protein>
<dbReference type="GO" id="GO:0005886">
    <property type="term" value="C:plasma membrane"/>
    <property type="evidence" value="ECO:0007669"/>
    <property type="project" value="TreeGrafter"/>
</dbReference>
<dbReference type="OrthoDB" id="219272at2"/>
<gene>
    <name evidence="6" type="ORF">Poly51_42670</name>
</gene>
<keyword evidence="3" id="KW-0597">Phosphoprotein</keyword>
<dbReference type="InterPro" id="IPR042099">
    <property type="entry name" value="ANL_N_sf"/>
</dbReference>
<dbReference type="GO" id="GO:0071766">
    <property type="term" value="P:Actinobacterium-type cell wall biogenesis"/>
    <property type="evidence" value="ECO:0007669"/>
    <property type="project" value="UniProtKB-ARBA"/>
</dbReference>
<dbReference type="InterPro" id="IPR020845">
    <property type="entry name" value="AMP-binding_CS"/>
</dbReference>
<sequence>MNLLETIWTSFATDLDRPRLTFLSDNKESTSLTGREIIQAVDSQAAALRLLADPGDRVLLAYPAGLDFAISFLACLRSGLLPVPVSSPKPRRPLSRYATVARDCDARLAITSDRILQRSDVNVSPNIRWTSPDEFGGKRRDDLVRDVSCDGLNDTMGFDRKPDDLLFLQYTSGSTSSPKGVMVSDRNVMTNLASIEAGFQIQEIEPSRRVVCSWLPTHHDMGLVGVLLSSLVHEGQAVLMSPTSFVASPIRWLQAMSDYAATITVAPTFGYHWATSKIARHQLEGIDLSSLQVAACGAEPVQGSVLDQFAKKFAPTRFKAETFYPCYGLAESTLMVTGTDRQASIARGGPSRLNISRRRLREGVAIVVDGHQEGHQEGHQDDRDDDVDTIVSSGVVHGEGRVAICGIATETTLPDDLVGEIRVQSPSVVMGYWNNPSATKESFRSDSPLSDFSGRWLRTGDLGFVHRDELYVTGRIKDVIIIGGQNHYPHDIELAADEAIKGVAADLLVGGLAAFSIPPGDQDLAPGGLLLAMERVVLCCEMPRTFNPAIASDVIEAVRLAVAKTCDLTVDEILLVRPASLSRTSSGKIQRQLNAQRFRNHDFSTIAHFRGIDELDGKVFPDLRRWSSRPGGRQIVRQKIENAILAYIAQESGDETTFVSSETPFADMGVDSMLAVQLSSQLQRWLGVPLSAVVAWSHPTPKTLSQYLADQVFGIEPTERFGSSILENLPMNEEELIAMIEQMNDEDAAELLAQLEGNSAT</sequence>
<dbReference type="PROSITE" id="PS50075">
    <property type="entry name" value="CARRIER"/>
    <property type="match status" value="1"/>
</dbReference>
<dbReference type="InterPro" id="IPR009081">
    <property type="entry name" value="PP-bd_ACP"/>
</dbReference>
<dbReference type="GO" id="GO:0006633">
    <property type="term" value="P:fatty acid biosynthetic process"/>
    <property type="evidence" value="ECO:0007669"/>
    <property type="project" value="TreeGrafter"/>
</dbReference>
<dbReference type="PANTHER" id="PTHR22754:SF32">
    <property type="entry name" value="DISCO-INTERACTING PROTEIN 2"/>
    <property type="match status" value="1"/>
</dbReference>
<evidence type="ECO:0000259" key="5">
    <source>
        <dbReference type="PROSITE" id="PS50075"/>
    </source>
</evidence>
<dbReference type="AlphaFoldDB" id="A0A5C6ERE9"/>
<feature type="domain" description="Carrier" evidence="5">
    <location>
        <begin position="635"/>
        <end position="712"/>
    </location>
</feature>
<dbReference type="Pfam" id="PF00501">
    <property type="entry name" value="AMP-binding"/>
    <property type="match status" value="1"/>
</dbReference>
<dbReference type="InterPro" id="IPR006162">
    <property type="entry name" value="Ppantetheine_attach_site"/>
</dbReference>
<dbReference type="Pfam" id="PF00550">
    <property type="entry name" value="PP-binding"/>
    <property type="match status" value="1"/>
</dbReference>
<comment type="caution">
    <text evidence="6">The sequence shown here is derived from an EMBL/GenBank/DDBJ whole genome shotgun (WGS) entry which is preliminary data.</text>
</comment>
<dbReference type="Gene3D" id="3.40.50.12780">
    <property type="entry name" value="N-terminal domain of ligase-like"/>
    <property type="match status" value="1"/>
</dbReference>
<evidence type="ECO:0000256" key="3">
    <source>
        <dbReference type="ARBA" id="ARBA00022553"/>
    </source>
</evidence>
<dbReference type="SMART" id="SM01294">
    <property type="entry name" value="PKS_PP_betabranch"/>
    <property type="match status" value="1"/>
</dbReference>
<reference evidence="6 7" key="1">
    <citation type="submission" date="2019-02" db="EMBL/GenBank/DDBJ databases">
        <title>Deep-cultivation of Planctomycetes and their phenomic and genomic characterization uncovers novel biology.</title>
        <authorList>
            <person name="Wiegand S."/>
            <person name="Jogler M."/>
            <person name="Boedeker C."/>
            <person name="Pinto D."/>
            <person name="Vollmers J."/>
            <person name="Rivas-Marin E."/>
            <person name="Kohn T."/>
            <person name="Peeters S.H."/>
            <person name="Heuer A."/>
            <person name="Rast P."/>
            <person name="Oberbeckmann S."/>
            <person name="Bunk B."/>
            <person name="Jeske O."/>
            <person name="Meyerdierks A."/>
            <person name="Storesund J.E."/>
            <person name="Kallscheuer N."/>
            <person name="Luecker S."/>
            <person name="Lage O.M."/>
            <person name="Pohl T."/>
            <person name="Merkel B.J."/>
            <person name="Hornburger P."/>
            <person name="Mueller R.-W."/>
            <person name="Bruemmer F."/>
            <person name="Labrenz M."/>
            <person name="Spormann A.M."/>
            <person name="Op Den Camp H."/>
            <person name="Overmann J."/>
            <person name="Amann R."/>
            <person name="Jetten M.S.M."/>
            <person name="Mascher T."/>
            <person name="Medema M.H."/>
            <person name="Devos D.P."/>
            <person name="Kaster A.-K."/>
            <person name="Ovreas L."/>
            <person name="Rohde M."/>
            <person name="Galperin M.Y."/>
            <person name="Jogler C."/>
        </authorList>
    </citation>
    <scope>NUCLEOTIDE SEQUENCE [LARGE SCALE GENOMIC DNA]</scope>
    <source>
        <strain evidence="6 7">Poly51</strain>
    </source>
</reference>
<dbReference type="PROSITE" id="PS00012">
    <property type="entry name" value="PHOSPHOPANTETHEINE"/>
    <property type="match status" value="1"/>
</dbReference>
<dbReference type="FunFam" id="3.40.50.12780:FF:000013">
    <property type="entry name" value="Long-chain-fatty-acid--AMP ligase FadD32"/>
    <property type="match status" value="1"/>
</dbReference>
<dbReference type="Gene3D" id="1.10.1200.10">
    <property type="entry name" value="ACP-like"/>
    <property type="match status" value="1"/>
</dbReference>
<organism evidence="6 7">
    <name type="scientific">Rubripirellula tenax</name>
    <dbReference type="NCBI Taxonomy" id="2528015"/>
    <lineage>
        <taxon>Bacteria</taxon>
        <taxon>Pseudomonadati</taxon>
        <taxon>Planctomycetota</taxon>
        <taxon>Planctomycetia</taxon>
        <taxon>Pirellulales</taxon>
        <taxon>Pirellulaceae</taxon>
        <taxon>Rubripirellula</taxon>
    </lineage>
</organism>
<dbReference type="SUPFAM" id="SSF47336">
    <property type="entry name" value="ACP-like"/>
    <property type="match status" value="1"/>
</dbReference>
<evidence type="ECO:0000313" key="6">
    <source>
        <dbReference type="EMBL" id="TWU50974.1"/>
    </source>
</evidence>
<dbReference type="InterPro" id="IPR040097">
    <property type="entry name" value="FAAL/FAAC"/>
</dbReference>
<proteinExistence type="inferred from homology"/>
<keyword evidence="4 6" id="KW-0436">Ligase</keyword>
<comment type="similarity">
    <text evidence="1">Belongs to the ATP-dependent AMP-binding enzyme family.</text>
</comment>
<dbReference type="EC" id="6.2.1.-" evidence="6"/>
<dbReference type="InterPro" id="IPR045851">
    <property type="entry name" value="AMP-bd_C_sf"/>
</dbReference>
<evidence type="ECO:0000256" key="1">
    <source>
        <dbReference type="ARBA" id="ARBA00006432"/>
    </source>
</evidence>
<dbReference type="SMART" id="SM00823">
    <property type="entry name" value="PKS_PP"/>
    <property type="match status" value="1"/>
</dbReference>
<dbReference type="InterPro" id="IPR020806">
    <property type="entry name" value="PKS_PP-bd"/>
</dbReference>
<dbReference type="CDD" id="cd05931">
    <property type="entry name" value="FAAL"/>
    <property type="match status" value="1"/>
</dbReference>
<dbReference type="InterPro" id="IPR000873">
    <property type="entry name" value="AMP-dep_synth/lig_dom"/>
</dbReference>
<keyword evidence="2" id="KW-0596">Phosphopantetheine</keyword>
<dbReference type="PROSITE" id="PS00455">
    <property type="entry name" value="AMP_BINDING"/>
    <property type="match status" value="1"/>
</dbReference>
<dbReference type="GO" id="GO:0070566">
    <property type="term" value="F:adenylyltransferase activity"/>
    <property type="evidence" value="ECO:0007669"/>
    <property type="project" value="TreeGrafter"/>
</dbReference>
<dbReference type="RefSeq" id="WP_146459635.1">
    <property type="nucleotide sequence ID" value="NZ_SJPW01000005.1"/>
</dbReference>
<dbReference type="PANTHER" id="PTHR22754">
    <property type="entry name" value="DISCO-INTERACTING PROTEIN 2 DIP2 -RELATED"/>
    <property type="match status" value="1"/>
</dbReference>
<evidence type="ECO:0000313" key="7">
    <source>
        <dbReference type="Proteomes" id="UP000318288"/>
    </source>
</evidence>
<accession>A0A5C6ERE9</accession>
<dbReference type="SUPFAM" id="SSF56801">
    <property type="entry name" value="Acetyl-CoA synthetase-like"/>
    <property type="match status" value="1"/>
</dbReference>
<keyword evidence="7" id="KW-1185">Reference proteome</keyword>
<dbReference type="GO" id="GO:0031177">
    <property type="term" value="F:phosphopantetheine binding"/>
    <property type="evidence" value="ECO:0007669"/>
    <property type="project" value="InterPro"/>
</dbReference>
<dbReference type="InterPro" id="IPR036736">
    <property type="entry name" value="ACP-like_sf"/>
</dbReference>
<name>A0A5C6ERE9_9BACT</name>
<evidence type="ECO:0000256" key="2">
    <source>
        <dbReference type="ARBA" id="ARBA00022450"/>
    </source>
</evidence>
<evidence type="ECO:0000256" key="4">
    <source>
        <dbReference type="ARBA" id="ARBA00022598"/>
    </source>
</evidence>
<dbReference type="Gene3D" id="3.30.300.30">
    <property type="match status" value="1"/>
</dbReference>